<dbReference type="Pfam" id="PF17132">
    <property type="entry name" value="Glyco_hydro_106"/>
    <property type="match status" value="2"/>
</dbReference>
<feature type="signal peptide" evidence="1">
    <location>
        <begin position="1"/>
        <end position="19"/>
    </location>
</feature>
<sequence>MRKVILLSACCALSLQVSAQISWPQITSQTKPWARWWWQGSAVNEKDLTGNMQLYHNAGLGGLELTPIYGAKGSESQFIQYLSPAWVDKLVYTLKEGKRLGLGIDMSNASGWPFGGPWIGDADAAKDVVVKTYALHAGEQLKDTVQYIQQPLVTAEGAVPTIETLVDPIGNTKNLQALALVQVKFKKPLPLQVLMAYGDTGQSIDITNKVDATGKLNWTAPAGNWNLYAVFMGWHGKMVERASPGAEGFAIDHFSEAAIKTYLNHFSEAFKGRDLSGIRAFFNDSYEVDDARGQANFTPQIFDEFKKRRGYDLREHLPQLFAKTPTEDDLRVLCDYRETISDLMLYNFTLPWHSWANARGALIRNQPHGSPANILDLYSASDIPETEGKDPLRFRFATSAAHVSGKKLVSSESATWLNEHFLSSISDVKQAIDKYLLGGVNHIFYHGISYSPQSAQWPGWLFYAAVHFVPNDPTWRDFSALNQYIARCQSFLQLGKADNKVLLYYPIFDSYSEAGKALLKHYDNMLPEFKGTGFEATATTMLNSGYGFDYISDKQIANLDGTVGQLNVADQHYQTIILSDIHYLPLATFNKLVQLATAGAQVIIYKNIPVDVPGLANLDSNRKSFKTLLAKLNFTDAGNNIKKAVIGKGAFLLGDDVDQLLAFAAIKRESLTDQGLQFTRRQYDKGYYYFLVNNSKNKVDEWVPLGVKANAVVLFDPMFKQSGLAKLRHNVNGYPEIYLQLLPGESRILQTTSQPVKGNNFAYYQYTGKSAAIKGMWAVKFLEGGPVLPAEVHQTNLTSWTAFDGDDVKRFSGTASYSITFTKPAYHASAWELNLGEVHETAEVYLNGKKLAVLIGPNYQLLIPAGLLKQVNQLEVRVSNLMVNRIIDMDKRNIPYRIFYNTNFPAHFKEDRGTDGLFNASGWELKPSGLMGPVKLEPLKYLNP</sequence>
<dbReference type="SUPFAM" id="SSF49785">
    <property type="entry name" value="Galactose-binding domain-like"/>
    <property type="match status" value="1"/>
</dbReference>
<protein>
    <submittedName>
        <fullName evidence="2">Alpha-L-rhamnosidase</fullName>
    </submittedName>
</protein>
<dbReference type="STRING" id="652787.SAMN05216490_0126"/>
<proteinExistence type="predicted"/>
<dbReference type="PANTHER" id="PTHR36848:SF2">
    <property type="entry name" value="SECRETED PROTEIN"/>
    <property type="match status" value="1"/>
</dbReference>
<feature type="chain" id="PRO_5009254637" evidence="1">
    <location>
        <begin position="20"/>
        <end position="944"/>
    </location>
</feature>
<evidence type="ECO:0000256" key="1">
    <source>
        <dbReference type="SAM" id="SignalP"/>
    </source>
</evidence>
<dbReference type="NCBIfam" id="NF045579">
    <property type="entry name" value="rhamnoside_JR"/>
    <property type="match status" value="1"/>
</dbReference>
<reference evidence="2 3" key="1">
    <citation type="submission" date="2016-10" db="EMBL/GenBank/DDBJ databases">
        <authorList>
            <person name="de Groot N.N."/>
        </authorList>
    </citation>
    <scope>NUCLEOTIDE SEQUENCE [LARGE SCALE GENOMIC DNA]</scope>
    <source>
        <strain evidence="2 3">MP1X4</strain>
    </source>
</reference>
<organism evidence="2 3">
    <name type="scientific">Mucilaginibacter mallensis</name>
    <dbReference type="NCBI Taxonomy" id="652787"/>
    <lineage>
        <taxon>Bacteria</taxon>
        <taxon>Pseudomonadati</taxon>
        <taxon>Bacteroidota</taxon>
        <taxon>Sphingobacteriia</taxon>
        <taxon>Sphingobacteriales</taxon>
        <taxon>Sphingobacteriaceae</taxon>
        <taxon>Mucilaginibacter</taxon>
    </lineage>
</organism>
<dbReference type="InterPro" id="IPR008979">
    <property type="entry name" value="Galactose-bd-like_sf"/>
</dbReference>
<dbReference type="Proteomes" id="UP000199679">
    <property type="component" value="Chromosome I"/>
</dbReference>
<dbReference type="Gene3D" id="2.60.120.260">
    <property type="entry name" value="Galactose-binding domain-like"/>
    <property type="match status" value="1"/>
</dbReference>
<evidence type="ECO:0000313" key="3">
    <source>
        <dbReference type="Proteomes" id="UP000199679"/>
    </source>
</evidence>
<keyword evidence="1" id="KW-0732">Signal</keyword>
<evidence type="ECO:0000313" key="2">
    <source>
        <dbReference type="EMBL" id="SDR88385.1"/>
    </source>
</evidence>
<name>A0A1H1MPV4_MUCMA</name>
<dbReference type="AlphaFoldDB" id="A0A1H1MPV4"/>
<dbReference type="InterPro" id="IPR053161">
    <property type="entry name" value="Ulvan_degrading_GH"/>
</dbReference>
<gene>
    <name evidence="2" type="ORF">SAMN05216490_0126</name>
</gene>
<accession>A0A1H1MPV4</accession>
<keyword evidence="3" id="KW-1185">Reference proteome</keyword>
<dbReference type="EMBL" id="LT629740">
    <property type="protein sequence ID" value="SDR88385.1"/>
    <property type="molecule type" value="Genomic_DNA"/>
</dbReference>
<dbReference type="PANTHER" id="PTHR36848">
    <property type="entry name" value="DNA-BINDING PROTEIN (PUTATIVE SECRETED PROTEIN)-RELATED"/>
    <property type="match status" value="1"/>
</dbReference>